<dbReference type="AlphaFoldDB" id="A0A1P8MUK9"/>
<dbReference type="Proteomes" id="UP000186336">
    <property type="component" value="Chromosome"/>
</dbReference>
<dbReference type="RefSeq" id="WP_076627572.1">
    <property type="nucleotide sequence ID" value="NZ_CP019312.1"/>
</dbReference>
<gene>
    <name evidence="2" type="ORF">BWR18_08460</name>
</gene>
<sequence length="233" mass="25243">MDGSPVDTPMIKTPRGLLFPRDMEVLKPRIAGSLRRGIYETKEGDAVLRVVQPGDVVLELGGGLGYISTLVAKKSDAAHVHVYEANSALADYIRRVHVANGVENATVHHAMLGKRKGTREFHVRGNMLASSTDDAHGDAVQRTETVDVVNVGQQTRAIKPDVLVCDIEGGEADLLPDMDLSSLRAAVVELHPQWIGPEGVNAVFGAMMGAGLAYYPKLSTRKVVTFRRAWPLK</sequence>
<dbReference type="Pfam" id="PF05050">
    <property type="entry name" value="Methyltransf_21"/>
    <property type="match status" value="1"/>
</dbReference>
<dbReference type="SUPFAM" id="SSF53335">
    <property type="entry name" value="S-adenosyl-L-methionine-dependent methyltransferases"/>
    <property type="match status" value="1"/>
</dbReference>
<dbReference type="InterPro" id="IPR029063">
    <property type="entry name" value="SAM-dependent_MTases_sf"/>
</dbReference>
<feature type="domain" description="Methyltransferase FkbM" evidence="1">
    <location>
        <begin position="79"/>
        <end position="194"/>
    </location>
</feature>
<protein>
    <recommendedName>
        <fullName evidence="1">Methyltransferase FkbM domain-containing protein</fullName>
    </recommendedName>
</protein>
<reference evidence="2 3" key="1">
    <citation type="submission" date="2017-01" db="EMBL/GenBank/DDBJ databases">
        <title>Complete genome of Tateyamaria omphalii DOK1-4 isolated from seawater in Dokdo.</title>
        <authorList>
            <person name="Kim J.H."/>
            <person name="Chi W.-J."/>
        </authorList>
    </citation>
    <scope>NUCLEOTIDE SEQUENCE [LARGE SCALE GENOMIC DNA]</scope>
    <source>
        <strain evidence="2 3">DOK1-4</strain>
    </source>
</reference>
<dbReference type="STRING" id="299262.BWR18_08460"/>
<dbReference type="Gene3D" id="3.40.50.150">
    <property type="entry name" value="Vaccinia Virus protein VP39"/>
    <property type="match status" value="1"/>
</dbReference>
<evidence type="ECO:0000313" key="2">
    <source>
        <dbReference type="EMBL" id="APX11711.1"/>
    </source>
</evidence>
<dbReference type="NCBIfam" id="TIGR01444">
    <property type="entry name" value="fkbM_fam"/>
    <property type="match status" value="1"/>
</dbReference>
<accession>A0A1P8MUK9</accession>
<name>A0A1P8MUK9_9RHOB</name>
<evidence type="ECO:0000313" key="3">
    <source>
        <dbReference type="Proteomes" id="UP000186336"/>
    </source>
</evidence>
<evidence type="ECO:0000259" key="1">
    <source>
        <dbReference type="Pfam" id="PF05050"/>
    </source>
</evidence>
<keyword evidence="3" id="KW-1185">Reference proteome</keyword>
<dbReference type="InterPro" id="IPR006342">
    <property type="entry name" value="FkbM_mtfrase"/>
</dbReference>
<organism evidence="2 3">
    <name type="scientific">Tateyamaria omphalii</name>
    <dbReference type="NCBI Taxonomy" id="299262"/>
    <lineage>
        <taxon>Bacteria</taxon>
        <taxon>Pseudomonadati</taxon>
        <taxon>Pseudomonadota</taxon>
        <taxon>Alphaproteobacteria</taxon>
        <taxon>Rhodobacterales</taxon>
        <taxon>Roseobacteraceae</taxon>
        <taxon>Tateyamaria</taxon>
    </lineage>
</organism>
<dbReference type="CDD" id="cd02440">
    <property type="entry name" value="AdoMet_MTases"/>
    <property type="match status" value="1"/>
</dbReference>
<dbReference type="EMBL" id="CP019312">
    <property type="protein sequence ID" value="APX11711.1"/>
    <property type="molecule type" value="Genomic_DNA"/>
</dbReference>
<dbReference type="OrthoDB" id="456767at2"/>
<dbReference type="KEGG" id="tom:BWR18_08460"/>
<proteinExistence type="predicted"/>